<gene>
    <name evidence="1" type="ORF">PPSIR1_19007</name>
</gene>
<keyword evidence="2" id="KW-1185">Reference proteome</keyword>
<evidence type="ECO:0000313" key="2">
    <source>
        <dbReference type="Proteomes" id="UP000005801"/>
    </source>
</evidence>
<sequence>MNLALAATAEQLAVAYLVDGSERFEPDFTIERRSPTTGELLERETHSNASTYASFTLHYTTKGLQFAWSPSSSLAETRMFMTVVGYEPAPLPRSLINGDVTMTSTGELVVERPSLARGSVRVGGRPIARLVGRRVFASDLSVIESDAGSAVVFFGSEFDGQRRRGYQMVIGDGGVGLRLSKKLENWRDIPPMGRLLPIDRSRVLHISGTRGHVAGAVIGCEGSSALDGLTCATPRERTF</sequence>
<comment type="caution">
    <text evidence="1">The sequence shown here is derived from an EMBL/GenBank/DDBJ whole genome shotgun (WGS) entry which is preliminary data.</text>
</comment>
<proteinExistence type="predicted"/>
<accession>A6GGL8</accession>
<name>A6GGL8_9BACT</name>
<dbReference type="EMBL" id="ABCS01000108">
    <property type="protein sequence ID" value="EDM74978.1"/>
    <property type="molecule type" value="Genomic_DNA"/>
</dbReference>
<reference evidence="1 2" key="1">
    <citation type="submission" date="2007-06" db="EMBL/GenBank/DDBJ databases">
        <authorList>
            <person name="Shimkets L."/>
            <person name="Ferriera S."/>
            <person name="Johnson J."/>
            <person name="Kravitz S."/>
            <person name="Beeson K."/>
            <person name="Sutton G."/>
            <person name="Rogers Y.-H."/>
            <person name="Friedman R."/>
            <person name="Frazier M."/>
            <person name="Venter J.C."/>
        </authorList>
    </citation>
    <scope>NUCLEOTIDE SEQUENCE [LARGE SCALE GENOMIC DNA]</scope>
    <source>
        <strain evidence="1 2">SIR-1</strain>
    </source>
</reference>
<organism evidence="1 2">
    <name type="scientific">Plesiocystis pacifica SIR-1</name>
    <dbReference type="NCBI Taxonomy" id="391625"/>
    <lineage>
        <taxon>Bacteria</taxon>
        <taxon>Pseudomonadati</taxon>
        <taxon>Myxococcota</taxon>
        <taxon>Polyangia</taxon>
        <taxon>Nannocystales</taxon>
        <taxon>Nannocystaceae</taxon>
        <taxon>Plesiocystis</taxon>
    </lineage>
</organism>
<dbReference type="Proteomes" id="UP000005801">
    <property type="component" value="Unassembled WGS sequence"/>
</dbReference>
<evidence type="ECO:0000313" key="1">
    <source>
        <dbReference type="EMBL" id="EDM74978.1"/>
    </source>
</evidence>
<dbReference type="RefSeq" id="WP_006975858.1">
    <property type="nucleotide sequence ID" value="NZ_ABCS01000108.1"/>
</dbReference>
<dbReference type="AlphaFoldDB" id="A6GGL8"/>
<protein>
    <submittedName>
        <fullName evidence="1">Uncharacterized protein</fullName>
    </submittedName>
</protein>